<comment type="caution">
    <text evidence="4">The sequence shown here is derived from an EMBL/GenBank/DDBJ whole genome shotgun (WGS) entry which is preliminary data.</text>
</comment>
<accession>A0ABW4J0T8</accession>
<evidence type="ECO:0000256" key="1">
    <source>
        <dbReference type="ARBA" id="ARBA00022679"/>
    </source>
</evidence>
<evidence type="ECO:0000256" key="2">
    <source>
        <dbReference type="ARBA" id="ARBA00023315"/>
    </source>
</evidence>
<protein>
    <submittedName>
        <fullName evidence="4">GNAT family N-acetyltransferase</fullName>
        <ecNumber evidence="4">2.3.-.-</ecNumber>
    </submittedName>
</protein>
<dbReference type="Gene3D" id="3.40.630.30">
    <property type="match status" value="1"/>
</dbReference>
<keyword evidence="1 4" id="KW-0808">Transferase</keyword>
<dbReference type="PANTHER" id="PTHR10545:SF29">
    <property type="entry name" value="GH14572P-RELATED"/>
    <property type="match status" value="1"/>
</dbReference>
<dbReference type="RefSeq" id="WP_381088336.1">
    <property type="nucleotide sequence ID" value="NZ_JBHUDX010000083.1"/>
</dbReference>
<dbReference type="CDD" id="cd04301">
    <property type="entry name" value="NAT_SF"/>
    <property type="match status" value="1"/>
</dbReference>
<organism evidence="4 5">
    <name type="scientific">Streptomyces caeni</name>
    <dbReference type="NCBI Taxonomy" id="2307231"/>
    <lineage>
        <taxon>Bacteria</taxon>
        <taxon>Bacillati</taxon>
        <taxon>Actinomycetota</taxon>
        <taxon>Actinomycetes</taxon>
        <taxon>Kitasatosporales</taxon>
        <taxon>Streptomycetaceae</taxon>
        <taxon>Streptomyces</taxon>
    </lineage>
</organism>
<dbReference type="PROSITE" id="PS51186">
    <property type="entry name" value="GNAT"/>
    <property type="match status" value="1"/>
</dbReference>
<dbReference type="Pfam" id="PF00583">
    <property type="entry name" value="Acetyltransf_1"/>
    <property type="match status" value="1"/>
</dbReference>
<dbReference type="SUPFAM" id="SSF55729">
    <property type="entry name" value="Acyl-CoA N-acyltransferases (Nat)"/>
    <property type="match status" value="1"/>
</dbReference>
<reference evidence="5" key="1">
    <citation type="journal article" date="2019" name="Int. J. Syst. Evol. Microbiol.">
        <title>The Global Catalogue of Microorganisms (GCM) 10K type strain sequencing project: providing services to taxonomists for standard genome sequencing and annotation.</title>
        <authorList>
            <consortium name="The Broad Institute Genomics Platform"/>
            <consortium name="The Broad Institute Genome Sequencing Center for Infectious Disease"/>
            <person name="Wu L."/>
            <person name="Ma J."/>
        </authorList>
    </citation>
    <scope>NUCLEOTIDE SEQUENCE [LARGE SCALE GENOMIC DNA]</scope>
    <source>
        <strain evidence="5">CGMCC 1.12470</strain>
    </source>
</reference>
<sequence>MPIRDAVPGDAPEIHALMVEHAAHEGAADQIALTPEGLAEGLFGPVPVVRALIAEPPGQPGTVAGTALWYPTFSTWAGRSGIWLEDLYLRPRYRRLGLGRALLDDLRARTDGRVEWDVMHGNDAAAAFYRSLGAVAVDQWTRYRWLPAEA</sequence>
<dbReference type="EC" id="2.3.-.-" evidence="4"/>
<evidence type="ECO:0000313" key="5">
    <source>
        <dbReference type="Proteomes" id="UP001597261"/>
    </source>
</evidence>
<dbReference type="PANTHER" id="PTHR10545">
    <property type="entry name" value="DIAMINE N-ACETYLTRANSFERASE"/>
    <property type="match status" value="1"/>
</dbReference>
<proteinExistence type="predicted"/>
<dbReference type="GO" id="GO:0016746">
    <property type="term" value="F:acyltransferase activity"/>
    <property type="evidence" value="ECO:0007669"/>
    <property type="project" value="UniProtKB-KW"/>
</dbReference>
<feature type="domain" description="N-acetyltransferase" evidence="3">
    <location>
        <begin position="1"/>
        <end position="150"/>
    </location>
</feature>
<keyword evidence="5" id="KW-1185">Reference proteome</keyword>
<gene>
    <name evidence="4" type="ORF">ACFSL4_27450</name>
</gene>
<keyword evidence="2 4" id="KW-0012">Acyltransferase</keyword>
<evidence type="ECO:0000313" key="4">
    <source>
        <dbReference type="EMBL" id="MFD1661825.1"/>
    </source>
</evidence>
<dbReference type="InterPro" id="IPR051016">
    <property type="entry name" value="Diverse_Substrate_AcTransf"/>
</dbReference>
<dbReference type="InterPro" id="IPR016181">
    <property type="entry name" value="Acyl_CoA_acyltransferase"/>
</dbReference>
<dbReference type="Proteomes" id="UP001597261">
    <property type="component" value="Unassembled WGS sequence"/>
</dbReference>
<name>A0ABW4J0T8_9ACTN</name>
<dbReference type="InterPro" id="IPR000182">
    <property type="entry name" value="GNAT_dom"/>
</dbReference>
<evidence type="ECO:0000259" key="3">
    <source>
        <dbReference type="PROSITE" id="PS51186"/>
    </source>
</evidence>
<dbReference type="EMBL" id="JBHUDX010000083">
    <property type="protein sequence ID" value="MFD1661825.1"/>
    <property type="molecule type" value="Genomic_DNA"/>
</dbReference>